<organism evidence="1 2">
    <name type="scientific">Bariatricus massiliensis</name>
    <dbReference type="NCBI Taxonomy" id="1745713"/>
    <lineage>
        <taxon>Bacteria</taxon>
        <taxon>Bacillati</taxon>
        <taxon>Bacillota</taxon>
        <taxon>Clostridia</taxon>
        <taxon>Lachnospirales</taxon>
        <taxon>Lachnospiraceae</taxon>
        <taxon>Bariatricus</taxon>
    </lineage>
</organism>
<proteinExistence type="predicted"/>
<keyword evidence="2" id="KW-1185">Reference proteome</keyword>
<comment type="caution">
    <text evidence="1">The sequence shown here is derived from an EMBL/GenBank/DDBJ whole genome shotgun (WGS) entry which is preliminary data.</text>
</comment>
<gene>
    <name evidence="1" type="ORF">LIZ65_07255</name>
</gene>
<dbReference type="InterPro" id="IPR027417">
    <property type="entry name" value="P-loop_NTPase"/>
</dbReference>
<evidence type="ECO:0000313" key="2">
    <source>
        <dbReference type="Proteomes" id="UP001299546"/>
    </source>
</evidence>
<sequence>MKNRVITISREFGSGGRTIGRQTAERLGIPCYDSELIDKIAEKSGFAKEYIAEKGEYSAKGGWFASAFSDRTFNGTSNQDYLWIVQRDIILELAQKESCVIVGRCADYLLKDVADCLTVFVHADIQKRAERIVKRYGETSQTPEKRLKDKDKRRSTYYRFYTDRDWGAVQNYHLAMDSGVLGIEKCVEIITGAAKRS</sequence>
<accession>A0ABS8DH01</accession>
<dbReference type="RefSeq" id="WP_066733729.1">
    <property type="nucleotide sequence ID" value="NZ_JAJCIQ010000003.1"/>
</dbReference>
<dbReference type="SUPFAM" id="SSF52540">
    <property type="entry name" value="P-loop containing nucleoside triphosphate hydrolases"/>
    <property type="match status" value="1"/>
</dbReference>
<dbReference type="Pfam" id="PF13189">
    <property type="entry name" value="Cytidylate_kin2"/>
    <property type="match status" value="1"/>
</dbReference>
<reference evidence="1 2" key="1">
    <citation type="submission" date="2021-10" db="EMBL/GenBank/DDBJ databases">
        <title>Collection of gut derived symbiotic bacterial strains cultured from healthy donors.</title>
        <authorList>
            <person name="Lin H."/>
            <person name="Littmann E."/>
            <person name="Kohout C."/>
            <person name="Pamer E.G."/>
        </authorList>
    </citation>
    <scope>NUCLEOTIDE SEQUENCE [LARGE SCALE GENOMIC DNA]</scope>
    <source>
        <strain evidence="1 2">DFI.1.165</strain>
    </source>
</reference>
<name>A0ABS8DH01_9FIRM</name>
<protein>
    <submittedName>
        <fullName evidence="1">Cytidylate kinase-like family protein</fullName>
    </submittedName>
</protein>
<dbReference type="Gene3D" id="3.40.50.300">
    <property type="entry name" value="P-loop containing nucleotide triphosphate hydrolases"/>
    <property type="match status" value="1"/>
</dbReference>
<dbReference type="Proteomes" id="UP001299546">
    <property type="component" value="Unassembled WGS sequence"/>
</dbReference>
<evidence type="ECO:0000313" key="1">
    <source>
        <dbReference type="EMBL" id="MCB7387084.1"/>
    </source>
</evidence>
<dbReference type="EMBL" id="JAJCIS010000003">
    <property type="protein sequence ID" value="MCB7387084.1"/>
    <property type="molecule type" value="Genomic_DNA"/>
</dbReference>